<feature type="transmembrane region" description="Helical" evidence="1">
    <location>
        <begin position="109"/>
        <end position="127"/>
    </location>
</feature>
<keyword evidence="1" id="KW-1133">Transmembrane helix</keyword>
<keyword evidence="1" id="KW-0812">Transmembrane</keyword>
<dbReference type="AlphaFoldDB" id="A0A811L7S4"/>
<name>A0A811L7S4_9BILA</name>
<protein>
    <recommendedName>
        <fullName evidence="5">UPAR/Ly6 domain-containing protein</fullName>
    </recommendedName>
</protein>
<dbReference type="EMBL" id="CAJFDH010000005">
    <property type="protein sequence ID" value="CAD5223751.1"/>
    <property type="molecule type" value="Genomic_DNA"/>
</dbReference>
<proteinExistence type="predicted"/>
<evidence type="ECO:0000313" key="3">
    <source>
        <dbReference type="EMBL" id="CAD5223751.1"/>
    </source>
</evidence>
<evidence type="ECO:0000256" key="2">
    <source>
        <dbReference type="SAM" id="SignalP"/>
    </source>
</evidence>
<dbReference type="Proteomes" id="UP000614601">
    <property type="component" value="Unassembled WGS sequence"/>
</dbReference>
<evidence type="ECO:0000256" key="1">
    <source>
        <dbReference type="SAM" id="Phobius"/>
    </source>
</evidence>
<comment type="caution">
    <text evidence="3">The sequence shown here is derived from an EMBL/GenBank/DDBJ whole genome shotgun (WGS) entry which is preliminary data.</text>
</comment>
<feature type="chain" id="PRO_5035595382" description="UPAR/Ly6 domain-containing protein" evidence="2">
    <location>
        <begin position="18"/>
        <end position="129"/>
    </location>
</feature>
<sequence length="129" mass="13335">MSKLLVIVLVQIGATLALECYQGQQNNSVAVVGSAMTCPQNAMSCIKSVDNATGIATRACQQTTCAYANNGYQQTTTANTTTTACMPTSTGVMCCCTGDGCNAATGTQVSLNAIGLTLFGFFMAFVLKF</sequence>
<dbReference type="EMBL" id="CAJFCW020000005">
    <property type="protein sequence ID" value="CAG9118682.1"/>
    <property type="molecule type" value="Genomic_DNA"/>
</dbReference>
<evidence type="ECO:0000313" key="4">
    <source>
        <dbReference type="Proteomes" id="UP000614601"/>
    </source>
</evidence>
<dbReference type="Proteomes" id="UP000783686">
    <property type="component" value="Unassembled WGS sequence"/>
</dbReference>
<evidence type="ECO:0008006" key="5">
    <source>
        <dbReference type="Google" id="ProtNLM"/>
    </source>
</evidence>
<gene>
    <name evidence="3" type="ORF">BOKJ2_LOCUS10521</name>
</gene>
<keyword evidence="2" id="KW-0732">Signal</keyword>
<keyword evidence="4" id="KW-1185">Reference proteome</keyword>
<feature type="signal peptide" evidence="2">
    <location>
        <begin position="1"/>
        <end position="17"/>
    </location>
</feature>
<dbReference type="OrthoDB" id="5842553at2759"/>
<organism evidence="3 4">
    <name type="scientific">Bursaphelenchus okinawaensis</name>
    <dbReference type="NCBI Taxonomy" id="465554"/>
    <lineage>
        <taxon>Eukaryota</taxon>
        <taxon>Metazoa</taxon>
        <taxon>Ecdysozoa</taxon>
        <taxon>Nematoda</taxon>
        <taxon>Chromadorea</taxon>
        <taxon>Rhabditida</taxon>
        <taxon>Tylenchina</taxon>
        <taxon>Tylenchomorpha</taxon>
        <taxon>Aphelenchoidea</taxon>
        <taxon>Aphelenchoididae</taxon>
        <taxon>Bursaphelenchus</taxon>
    </lineage>
</organism>
<reference evidence="3" key="1">
    <citation type="submission" date="2020-09" db="EMBL/GenBank/DDBJ databases">
        <authorList>
            <person name="Kikuchi T."/>
        </authorList>
    </citation>
    <scope>NUCLEOTIDE SEQUENCE</scope>
    <source>
        <strain evidence="3">SH1</strain>
    </source>
</reference>
<keyword evidence="1" id="KW-0472">Membrane</keyword>
<accession>A0A811L7S4</accession>